<reference evidence="6" key="1">
    <citation type="journal article" date="2020" name="Stud. Mycol.">
        <title>101 Dothideomycetes genomes: a test case for predicting lifestyles and emergence of pathogens.</title>
        <authorList>
            <person name="Haridas S."/>
            <person name="Albert R."/>
            <person name="Binder M."/>
            <person name="Bloem J."/>
            <person name="Labutti K."/>
            <person name="Salamov A."/>
            <person name="Andreopoulos B."/>
            <person name="Baker S."/>
            <person name="Barry K."/>
            <person name="Bills G."/>
            <person name="Bluhm B."/>
            <person name="Cannon C."/>
            <person name="Castanera R."/>
            <person name="Culley D."/>
            <person name="Daum C."/>
            <person name="Ezra D."/>
            <person name="Gonzalez J."/>
            <person name="Henrissat B."/>
            <person name="Kuo A."/>
            <person name="Liang C."/>
            <person name="Lipzen A."/>
            <person name="Lutzoni F."/>
            <person name="Magnuson J."/>
            <person name="Mondo S."/>
            <person name="Nolan M."/>
            <person name="Ohm R."/>
            <person name="Pangilinan J."/>
            <person name="Park H.-J."/>
            <person name="Ramirez L."/>
            <person name="Alfaro M."/>
            <person name="Sun H."/>
            <person name="Tritt A."/>
            <person name="Yoshinaga Y."/>
            <person name="Zwiers L.-H."/>
            <person name="Turgeon B."/>
            <person name="Goodwin S."/>
            <person name="Spatafora J."/>
            <person name="Crous P."/>
            <person name="Grigoriev I."/>
        </authorList>
    </citation>
    <scope>NUCLEOTIDE SEQUENCE</scope>
    <source>
        <strain evidence="6">CBS 121410</strain>
    </source>
</reference>
<comment type="similarity">
    <text evidence="2">Belongs to the cytochrome P450 family.</text>
</comment>
<keyword evidence="3" id="KW-0349">Heme</keyword>
<comment type="caution">
    <text evidence="6">The sequence shown here is derived from an EMBL/GenBank/DDBJ whole genome shotgun (WGS) entry which is preliminary data.</text>
</comment>
<dbReference type="AlphaFoldDB" id="A0A9P4HZR7"/>
<protein>
    <submittedName>
        <fullName evidence="6">Cytochrome P450</fullName>
    </submittedName>
</protein>
<sequence>MVVNDALMIIAGCETTASALSAMAAHLFRDPKRMQKVVKEARENTKTEEWTNQKFLALPYLNASGHSPSKFRDPEAFIAERWLDEAYASDTKTASRPFSLGPRGRIGKHLAYLEMRVVLGRIPWNFGLASADEAWM</sequence>
<evidence type="ECO:0000313" key="6">
    <source>
        <dbReference type="EMBL" id="KAF2090443.1"/>
    </source>
</evidence>
<evidence type="ECO:0000256" key="2">
    <source>
        <dbReference type="ARBA" id="ARBA00010617"/>
    </source>
</evidence>
<dbReference type="InterPro" id="IPR050121">
    <property type="entry name" value="Cytochrome_P450_monoxygenase"/>
</dbReference>
<dbReference type="OrthoDB" id="1470350at2759"/>
<keyword evidence="7" id="KW-1185">Reference proteome</keyword>
<dbReference type="Pfam" id="PF00067">
    <property type="entry name" value="p450"/>
    <property type="match status" value="1"/>
</dbReference>
<evidence type="ECO:0000256" key="1">
    <source>
        <dbReference type="ARBA" id="ARBA00001971"/>
    </source>
</evidence>
<evidence type="ECO:0000256" key="3">
    <source>
        <dbReference type="ARBA" id="ARBA00022617"/>
    </source>
</evidence>
<dbReference type="GO" id="GO:0020037">
    <property type="term" value="F:heme binding"/>
    <property type="evidence" value="ECO:0007669"/>
    <property type="project" value="InterPro"/>
</dbReference>
<dbReference type="GO" id="GO:0016705">
    <property type="term" value="F:oxidoreductase activity, acting on paired donors, with incorporation or reduction of molecular oxygen"/>
    <property type="evidence" value="ECO:0007669"/>
    <property type="project" value="InterPro"/>
</dbReference>
<evidence type="ECO:0000256" key="5">
    <source>
        <dbReference type="ARBA" id="ARBA00023004"/>
    </source>
</evidence>
<dbReference type="GO" id="GO:0004497">
    <property type="term" value="F:monooxygenase activity"/>
    <property type="evidence" value="ECO:0007669"/>
    <property type="project" value="InterPro"/>
</dbReference>
<evidence type="ECO:0000313" key="7">
    <source>
        <dbReference type="Proteomes" id="UP000799776"/>
    </source>
</evidence>
<organism evidence="6 7">
    <name type="scientific">Saccharata proteae CBS 121410</name>
    <dbReference type="NCBI Taxonomy" id="1314787"/>
    <lineage>
        <taxon>Eukaryota</taxon>
        <taxon>Fungi</taxon>
        <taxon>Dikarya</taxon>
        <taxon>Ascomycota</taxon>
        <taxon>Pezizomycotina</taxon>
        <taxon>Dothideomycetes</taxon>
        <taxon>Dothideomycetes incertae sedis</taxon>
        <taxon>Botryosphaeriales</taxon>
        <taxon>Saccharataceae</taxon>
        <taxon>Saccharata</taxon>
    </lineage>
</organism>
<dbReference type="GO" id="GO:0005506">
    <property type="term" value="F:iron ion binding"/>
    <property type="evidence" value="ECO:0007669"/>
    <property type="project" value="InterPro"/>
</dbReference>
<gene>
    <name evidence="6" type="ORF">K490DRAFT_54818</name>
</gene>
<name>A0A9P4HZR7_9PEZI</name>
<dbReference type="InterPro" id="IPR001128">
    <property type="entry name" value="Cyt_P450"/>
</dbReference>
<dbReference type="PANTHER" id="PTHR24305">
    <property type="entry name" value="CYTOCHROME P450"/>
    <property type="match status" value="1"/>
</dbReference>
<evidence type="ECO:0000256" key="4">
    <source>
        <dbReference type="ARBA" id="ARBA00022723"/>
    </source>
</evidence>
<comment type="cofactor">
    <cofactor evidence="1">
        <name>heme</name>
        <dbReference type="ChEBI" id="CHEBI:30413"/>
    </cofactor>
</comment>
<dbReference type="EMBL" id="ML978713">
    <property type="protein sequence ID" value="KAF2090443.1"/>
    <property type="molecule type" value="Genomic_DNA"/>
</dbReference>
<dbReference type="InterPro" id="IPR036396">
    <property type="entry name" value="Cyt_P450_sf"/>
</dbReference>
<keyword evidence="4" id="KW-0479">Metal-binding</keyword>
<dbReference type="SUPFAM" id="SSF48264">
    <property type="entry name" value="Cytochrome P450"/>
    <property type="match status" value="1"/>
</dbReference>
<accession>A0A9P4HZR7</accession>
<keyword evidence="5" id="KW-0408">Iron</keyword>
<dbReference type="Proteomes" id="UP000799776">
    <property type="component" value="Unassembled WGS sequence"/>
</dbReference>
<dbReference type="PANTHER" id="PTHR24305:SF210">
    <property type="entry name" value="CYTOCHROME P450 MONOOXYGENASE ASQL-RELATED"/>
    <property type="match status" value="1"/>
</dbReference>
<dbReference type="Gene3D" id="1.10.630.10">
    <property type="entry name" value="Cytochrome P450"/>
    <property type="match status" value="2"/>
</dbReference>
<proteinExistence type="inferred from homology"/>